<dbReference type="EMBL" id="CVTF01000012">
    <property type="protein sequence ID" value="CRY98692.1"/>
    <property type="molecule type" value="Genomic_DNA"/>
</dbReference>
<accession>A0A0H5Q9H6</accession>
<sequence>VKQYWALGRLIPIGLGECETVCAYTADDLLRGFTPETDGKVWEAVCRSRIRVLRLNAAIRKERNLCRLNINTHHHCLISTVPICSIPILP</sequence>
<name>A0A0H5Q9H6_NEIMI</name>
<dbReference type="Proteomes" id="UP000182715">
    <property type="component" value="Unassembled WGS sequence"/>
</dbReference>
<proteinExistence type="predicted"/>
<evidence type="ECO:0000313" key="1">
    <source>
        <dbReference type="EMBL" id="CRY98692.1"/>
    </source>
</evidence>
<protein>
    <submittedName>
        <fullName evidence="1">Uncharacterized protein</fullName>
    </submittedName>
</protein>
<feature type="non-terminal residue" evidence="1">
    <location>
        <position position="1"/>
    </location>
</feature>
<organism evidence="1 2">
    <name type="scientific">Neisseria meningitidis serogroup B</name>
    <dbReference type="NCBI Taxonomy" id="491"/>
    <lineage>
        <taxon>Bacteria</taxon>
        <taxon>Pseudomonadati</taxon>
        <taxon>Pseudomonadota</taxon>
        <taxon>Betaproteobacteria</taxon>
        <taxon>Neisseriales</taxon>
        <taxon>Neisseriaceae</taxon>
        <taxon>Neisseria</taxon>
    </lineage>
</organism>
<reference evidence="1 2" key="1">
    <citation type="submission" date="2014-11" db="EMBL/GenBank/DDBJ databases">
        <authorList>
            <person name="Diene M.Seydina."/>
        </authorList>
    </citation>
    <scope>NUCLEOTIDE SEQUENCE [LARGE SCALE GENOMIC DNA]</scope>
    <source>
        <strain evidence="1 2">Neisseria meningitidis CHUV</strain>
    </source>
</reference>
<evidence type="ECO:0000313" key="2">
    <source>
        <dbReference type="Proteomes" id="UP000182715"/>
    </source>
</evidence>
<dbReference type="AlphaFoldDB" id="A0A0H5Q9H6"/>